<dbReference type="InterPro" id="IPR044103">
    <property type="entry name" value="GAT_LSB5"/>
</dbReference>
<dbReference type="GO" id="GO:0007034">
    <property type="term" value="P:vacuolar transport"/>
    <property type="evidence" value="ECO:0007669"/>
    <property type="project" value="UniProtKB-ARBA"/>
</dbReference>
<feature type="region of interest" description="Disordered" evidence="4">
    <location>
        <begin position="146"/>
        <end position="229"/>
    </location>
</feature>
<dbReference type="CDD" id="cd16980">
    <property type="entry name" value="VHS_Lsb5"/>
    <property type="match status" value="1"/>
</dbReference>
<dbReference type="Pfam" id="PF00790">
    <property type="entry name" value="VHS"/>
    <property type="match status" value="1"/>
</dbReference>
<dbReference type="Pfam" id="PF03127">
    <property type="entry name" value="GAT"/>
    <property type="match status" value="1"/>
</dbReference>
<dbReference type="InterPro" id="IPR002014">
    <property type="entry name" value="VHS_dom"/>
</dbReference>
<dbReference type="PROSITE" id="PS50909">
    <property type="entry name" value="GAT"/>
    <property type="match status" value="1"/>
</dbReference>
<dbReference type="GO" id="GO:0006897">
    <property type="term" value="P:endocytosis"/>
    <property type="evidence" value="ECO:0007669"/>
    <property type="project" value="InterPro"/>
</dbReference>
<dbReference type="InterPro" id="IPR004152">
    <property type="entry name" value="GAT_dom"/>
</dbReference>
<feature type="compositionally biased region" description="Polar residues" evidence="4">
    <location>
        <begin position="178"/>
        <end position="188"/>
    </location>
</feature>
<evidence type="ECO:0000256" key="1">
    <source>
        <dbReference type="ARBA" id="ARBA00011446"/>
    </source>
</evidence>
<dbReference type="GO" id="GO:0015031">
    <property type="term" value="P:protein transport"/>
    <property type="evidence" value="ECO:0007669"/>
    <property type="project" value="UniProtKB-KW"/>
</dbReference>
<evidence type="ECO:0000313" key="7">
    <source>
        <dbReference type="EMBL" id="KAK0629074.1"/>
    </source>
</evidence>
<evidence type="ECO:0000259" key="6">
    <source>
        <dbReference type="PROSITE" id="PS50909"/>
    </source>
</evidence>
<dbReference type="GO" id="GO:0035091">
    <property type="term" value="F:phosphatidylinositol binding"/>
    <property type="evidence" value="ECO:0007669"/>
    <property type="project" value="InterPro"/>
</dbReference>
<gene>
    <name evidence="7" type="ORF">B0T17DRAFT_505672</name>
</gene>
<feature type="compositionally biased region" description="Pro residues" evidence="4">
    <location>
        <begin position="355"/>
        <end position="367"/>
    </location>
</feature>
<sequence>MFSQKKPYTAVTVTIERLTSEDHAENDLSGIPDLVEVVNIQESGPKEAARAIRKKLKYGNLHRQLRALTLLDALIQNAGSNFQRNFANEPLLERLRFCATANLSDQAVKKKCAELFRSWAVEYKSTAGMGRVSLLYDELPKRKHVVTQEKSKVIKETANPFGDDDDEEETPSPAGPSTAPQASASRRTPASPGYPGYQSSNLAAKDKEKKEKKSRHRKPFNPKTEMPHVKSDIAEASIAAINLTNTLQSINREKERISENETAVRQFEECKRLRKKILRYIHHIDDDKWLGGLLHANDELVTALMTFEQLDRSIDADSDSDDDVAEQAHLYRMATEKAKGKEPNSPTSPNSGGAPPQPPRPFPPPRPSAATKPKITRVEPSDDENSDEDDEDENDPFADRNAVSTPKMESDEPKWSRR</sequence>
<dbReference type="InterPro" id="IPR045007">
    <property type="entry name" value="LSB5"/>
</dbReference>
<feature type="region of interest" description="Disordered" evidence="4">
    <location>
        <begin position="334"/>
        <end position="418"/>
    </location>
</feature>
<dbReference type="SMART" id="SM00288">
    <property type="entry name" value="VHS"/>
    <property type="match status" value="1"/>
</dbReference>
<dbReference type="Gene3D" id="1.20.58.160">
    <property type="match status" value="1"/>
</dbReference>
<dbReference type="PROSITE" id="PS50179">
    <property type="entry name" value="VHS"/>
    <property type="match status" value="1"/>
</dbReference>
<dbReference type="SUPFAM" id="SSF48464">
    <property type="entry name" value="ENTH/VHS domain"/>
    <property type="match status" value="1"/>
</dbReference>
<dbReference type="InterPro" id="IPR008942">
    <property type="entry name" value="ENTH_VHS"/>
</dbReference>
<dbReference type="SUPFAM" id="SSF89009">
    <property type="entry name" value="GAT-like domain"/>
    <property type="match status" value="1"/>
</dbReference>
<comment type="caution">
    <text evidence="7">The sequence shown here is derived from an EMBL/GenBank/DDBJ whole genome shotgun (WGS) entry which is preliminary data.</text>
</comment>
<dbReference type="Gene3D" id="1.25.40.90">
    <property type="match status" value="1"/>
</dbReference>
<evidence type="ECO:0000313" key="8">
    <source>
        <dbReference type="Proteomes" id="UP001174934"/>
    </source>
</evidence>
<feature type="compositionally biased region" description="Basic and acidic residues" evidence="4">
    <location>
        <begin position="146"/>
        <end position="155"/>
    </location>
</feature>
<proteinExistence type="predicted"/>
<dbReference type="PANTHER" id="PTHR47789:SF1">
    <property type="entry name" value="LAS SEVENTEEN-BINDING PROTEIN 5"/>
    <property type="match status" value="1"/>
</dbReference>
<feature type="domain" description="VHS" evidence="5">
    <location>
        <begin position="18"/>
        <end position="147"/>
    </location>
</feature>
<evidence type="ECO:0008006" key="9">
    <source>
        <dbReference type="Google" id="ProtNLM"/>
    </source>
</evidence>
<dbReference type="AlphaFoldDB" id="A0AA40C917"/>
<keyword evidence="3" id="KW-0653">Protein transport</keyword>
<feature type="compositionally biased region" description="Basic and acidic residues" evidence="4">
    <location>
        <begin position="408"/>
        <end position="418"/>
    </location>
</feature>
<dbReference type="GO" id="GO:0051666">
    <property type="term" value="P:actin cortical patch localization"/>
    <property type="evidence" value="ECO:0007669"/>
    <property type="project" value="TreeGrafter"/>
</dbReference>
<evidence type="ECO:0000256" key="4">
    <source>
        <dbReference type="SAM" id="MobiDB-lite"/>
    </source>
</evidence>
<dbReference type="InterPro" id="IPR038425">
    <property type="entry name" value="GAT_sf"/>
</dbReference>
<accession>A0AA40C917</accession>
<dbReference type="CDD" id="cd14232">
    <property type="entry name" value="GAT_LSB5"/>
    <property type="match status" value="1"/>
</dbReference>
<protein>
    <recommendedName>
        <fullName evidence="9">VHS domain-containing protein</fullName>
    </recommendedName>
</protein>
<name>A0AA40C917_9PEZI</name>
<organism evidence="7 8">
    <name type="scientific">Bombardia bombarda</name>
    <dbReference type="NCBI Taxonomy" id="252184"/>
    <lineage>
        <taxon>Eukaryota</taxon>
        <taxon>Fungi</taxon>
        <taxon>Dikarya</taxon>
        <taxon>Ascomycota</taxon>
        <taxon>Pezizomycotina</taxon>
        <taxon>Sordariomycetes</taxon>
        <taxon>Sordariomycetidae</taxon>
        <taxon>Sordariales</taxon>
        <taxon>Lasiosphaeriaceae</taxon>
        <taxon>Bombardia</taxon>
    </lineage>
</organism>
<evidence type="ECO:0000256" key="3">
    <source>
        <dbReference type="ARBA" id="ARBA00022927"/>
    </source>
</evidence>
<dbReference type="Proteomes" id="UP001174934">
    <property type="component" value="Unassembled WGS sequence"/>
</dbReference>
<dbReference type="EMBL" id="JAULSR010000002">
    <property type="protein sequence ID" value="KAK0629074.1"/>
    <property type="molecule type" value="Genomic_DNA"/>
</dbReference>
<dbReference type="GO" id="GO:0043130">
    <property type="term" value="F:ubiquitin binding"/>
    <property type="evidence" value="ECO:0007669"/>
    <property type="project" value="InterPro"/>
</dbReference>
<feature type="domain" description="GAT" evidence="6">
    <location>
        <begin position="224"/>
        <end position="312"/>
    </location>
</feature>
<dbReference type="PANTHER" id="PTHR47789">
    <property type="entry name" value="LAS SEVENTEEN-BINDING PROTEIN 5"/>
    <property type="match status" value="1"/>
</dbReference>
<evidence type="ECO:0000259" key="5">
    <source>
        <dbReference type="PROSITE" id="PS50179"/>
    </source>
</evidence>
<comment type="subunit">
    <text evidence="1">Component of the ESCRT-0 complex composed of HSE1 and VPS27.</text>
</comment>
<evidence type="ECO:0000256" key="2">
    <source>
        <dbReference type="ARBA" id="ARBA00022448"/>
    </source>
</evidence>
<reference evidence="7" key="1">
    <citation type="submission" date="2023-06" db="EMBL/GenBank/DDBJ databases">
        <title>Genome-scale phylogeny and comparative genomics of the fungal order Sordariales.</title>
        <authorList>
            <consortium name="Lawrence Berkeley National Laboratory"/>
            <person name="Hensen N."/>
            <person name="Bonometti L."/>
            <person name="Westerberg I."/>
            <person name="Brannstrom I.O."/>
            <person name="Guillou S."/>
            <person name="Cros-Aarteil S."/>
            <person name="Calhoun S."/>
            <person name="Haridas S."/>
            <person name="Kuo A."/>
            <person name="Mondo S."/>
            <person name="Pangilinan J."/>
            <person name="Riley R."/>
            <person name="LaButti K."/>
            <person name="Andreopoulos B."/>
            <person name="Lipzen A."/>
            <person name="Chen C."/>
            <person name="Yanf M."/>
            <person name="Daum C."/>
            <person name="Ng V."/>
            <person name="Clum A."/>
            <person name="Steindorff A."/>
            <person name="Ohm R."/>
            <person name="Martin F."/>
            <person name="Silar P."/>
            <person name="Natvig D."/>
            <person name="Lalanne C."/>
            <person name="Gautier V."/>
            <person name="Ament-velasquez S.L."/>
            <person name="Kruys A."/>
            <person name="Hutchinson M.I."/>
            <person name="Powell A.J."/>
            <person name="Barry K."/>
            <person name="Miller A.N."/>
            <person name="Grigoriev I.V."/>
            <person name="Debuchy R."/>
            <person name="Gladieux P."/>
            <person name="Thoren M.H."/>
            <person name="Johannesson H."/>
        </authorList>
    </citation>
    <scope>NUCLEOTIDE SEQUENCE</scope>
    <source>
        <strain evidence="7">SMH3391-2</strain>
    </source>
</reference>
<feature type="compositionally biased region" description="Acidic residues" evidence="4">
    <location>
        <begin position="381"/>
        <end position="396"/>
    </location>
</feature>
<dbReference type="GO" id="GO:0030479">
    <property type="term" value="C:actin cortical patch"/>
    <property type="evidence" value="ECO:0007669"/>
    <property type="project" value="TreeGrafter"/>
</dbReference>
<keyword evidence="2" id="KW-0813">Transport</keyword>
<keyword evidence="8" id="KW-1185">Reference proteome</keyword>
<dbReference type="GO" id="GO:0007015">
    <property type="term" value="P:actin filament organization"/>
    <property type="evidence" value="ECO:0007669"/>
    <property type="project" value="InterPro"/>
</dbReference>